<evidence type="ECO:0000256" key="7">
    <source>
        <dbReference type="ARBA" id="ARBA00022840"/>
    </source>
</evidence>
<dbReference type="SUPFAM" id="SSF50677">
    <property type="entry name" value="ValRS/IleRS/LeuRS editing domain"/>
    <property type="match status" value="1"/>
</dbReference>
<dbReference type="EC" id="6.1.1.5" evidence="1 12"/>
<comment type="caution">
    <text evidence="15">The sequence shown here is derived from an EMBL/GenBank/DDBJ whole genome shotgun (WGS) entry which is preliminary data.</text>
</comment>
<comment type="catalytic activity">
    <reaction evidence="11">
        <text>tRNA(Ile) + L-isoleucine + ATP = L-isoleucyl-tRNA(Ile) + AMP + diphosphate</text>
        <dbReference type="Rhea" id="RHEA:11060"/>
        <dbReference type="Rhea" id="RHEA-COMP:9666"/>
        <dbReference type="Rhea" id="RHEA-COMP:9695"/>
        <dbReference type="ChEBI" id="CHEBI:30616"/>
        <dbReference type="ChEBI" id="CHEBI:33019"/>
        <dbReference type="ChEBI" id="CHEBI:58045"/>
        <dbReference type="ChEBI" id="CHEBI:78442"/>
        <dbReference type="ChEBI" id="CHEBI:78528"/>
        <dbReference type="ChEBI" id="CHEBI:456215"/>
        <dbReference type="EC" id="6.1.1.5"/>
    </reaction>
</comment>
<evidence type="ECO:0000256" key="2">
    <source>
        <dbReference type="ARBA" id="ARBA00022490"/>
    </source>
</evidence>
<keyword evidence="6" id="KW-0862">Zinc</keyword>
<keyword evidence="5" id="KW-0547">Nucleotide-binding</keyword>
<feature type="domain" description="Methionyl/Valyl/Leucyl/Isoleucyl-tRNA synthetase anticodon-binding" evidence="14">
    <location>
        <begin position="611"/>
        <end position="762"/>
    </location>
</feature>
<reference evidence="15 16" key="1">
    <citation type="journal article" date="2019" name="Nat. Microbiol.">
        <title>Mediterranean grassland soil C-N compound turnover is dependent on rainfall and depth, and is mediated by genomically divergent microorganisms.</title>
        <authorList>
            <person name="Diamond S."/>
            <person name="Andeer P.F."/>
            <person name="Li Z."/>
            <person name="Crits-Christoph A."/>
            <person name="Burstein D."/>
            <person name="Anantharaman K."/>
            <person name="Lane K.R."/>
            <person name="Thomas B.C."/>
            <person name="Pan C."/>
            <person name="Northen T.R."/>
            <person name="Banfield J.F."/>
        </authorList>
    </citation>
    <scope>NUCLEOTIDE SEQUENCE [LARGE SCALE GENOMIC DNA]</scope>
    <source>
        <strain evidence="15">WS_5</strain>
    </source>
</reference>
<dbReference type="InterPro" id="IPR002300">
    <property type="entry name" value="aa-tRNA-synth_Ia"/>
</dbReference>
<keyword evidence="9" id="KW-0030">Aminoacyl-tRNA synthetase</keyword>
<evidence type="ECO:0000256" key="1">
    <source>
        <dbReference type="ARBA" id="ARBA00013165"/>
    </source>
</evidence>
<evidence type="ECO:0000256" key="5">
    <source>
        <dbReference type="ARBA" id="ARBA00022741"/>
    </source>
</evidence>
<dbReference type="InterPro" id="IPR033709">
    <property type="entry name" value="Anticodon_Ile_ABEc"/>
</dbReference>
<dbReference type="GO" id="GO:0004822">
    <property type="term" value="F:isoleucine-tRNA ligase activity"/>
    <property type="evidence" value="ECO:0007669"/>
    <property type="project" value="UniProtKB-UniRule"/>
</dbReference>
<keyword evidence="2" id="KW-0963">Cytoplasm</keyword>
<keyword evidence="7" id="KW-0067">ATP-binding</keyword>
<dbReference type="Pfam" id="PF00133">
    <property type="entry name" value="tRNA-synt_1"/>
    <property type="match status" value="1"/>
</dbReference>
<dbReference type="PRINTS" id="PR00984">
    <property type="entry name" value="TRNASYNTHILE"/>
</dbReference>
<dbReference type="SUPFAM" id="SSF52374">
    <property type="entry name" value="Nucleotidylyl transferase"/>
    <property type="match status" value="1"/>
</dbReference>
<feature type="domain" description="Aminoacyl-tRNA synthetase class Ia" evidence="13">
    <location>
        <begin position="1"/>
        <end position="557"/>
    </location>
</feature>
<keyword evidence="8" id="KW-0648">Protein biosynthesis</keyword>
<dbReference type="GO" id="GO:0046872">
    <property type="term" value="F:metal ion binding"/>
    <property type="evidence" value="ECO:0007669"/>
    <property type="project" value="UniProtKB-KW"/>
</dbReference>
<dbReference type="NCBIfam" id="TIGR00392">
    <property type="entry name" value="ileS"/>
    <property type="match status" value="1"/>
</dbReference>
<evidence type="ECO:0000256" key="9">
    <source>
        <dbReference type="ARBA" id="ARBA00023146"/>
    </source>
</evidence>
<dbReference type="GO" id="GO:0002161">
    <property type="term" value="F:aminoacyl-tRNA deacylase activity"/>
    <property type="evidence" value="ECO:0007669"/>
    <property type="project" value="InterPro"/>
</dbReference>
<evidence type="ECO:0000259" key="14">
    <source>
        <dbReference type="Pfam" id="PF08264"/>
    </source>
</evidence>
<dbReference type="InterPro" id="IPR002301">
    <property type="entry name" value="Ile-tRNA-ligase"/>
</dbReference>
<dbReference type="PANTHER" id="PTHR42780:SF1">
    <property type="entry name" value="ISOLEUCINE--TRNA LIGASE, CYTOPLASMIC"/>
    <property type="match status" value="1"/>
</dbReference>
<gene>
    <name evidence="15" type="ORF">E6K75_04375</name>
</gene>
<organism evidence="15 16">
    <name type="scientific">Eiseniibacteriota bacterium</name>
    <dbReference type="NCBI Taxonomy" id="2212470"/>
    <lineage>
        <taxon>Bacteria</taxon>
        <taxon>Candidatus Eiseniibacteriota</taxon>
    </lineage>
</organism>
<evidence type="ECO:0000256" key="12">
    <source>
        <dbReference type="NCBIfam" id="TIGR00392"/>
    </source>
</evidence>
<evidence type="ECO:0000256" key="11">
    <source>
        <dbReference type="ARBA" id="ARBA00048359"/>
    </source>
</evidence>
<evidence type="ECO:0000256" key="10">
    <source>
        <dbReference type="ARBA" id="ARBA00025217"/>
    </source>
</evidence>
<dbReference type="EMBL" id="VBOV01000106">
    <property type="protein sequence ID" value="TMQ59223.1"/>
    <property type="molecule type" value="Genomic_DNA"/>
</dbReference>
<dbReference type="CDD" id="cd07961">
    <property type="entry name" value="Anticodon_Ia_Ile_ABEc"/>
    <property type="match status" value="1"/>
</dbReference>
<evidence type="ECO:0000313" key="16">
    <source>
        <dbReference type="Proteomes" id="UP000320913"/>
    </source>
</evidence>
<evidence type="ECO:0000256" key="8">
    <source>
        <dbReference type="ARBA" id="ARBA00022917"/>
    </source>
</evidence>
<dbReference type="GO" id="GO:0005737">
    <property type="term" value="C:cytoplasm"/>
    <property type="evidence" value="ECO:0007669"/>
    <property type="project" value="UniProtKB-UniRule"/>
</dbReference>
<dbReference type="InterPro" id="IPR014729">
    <property type="entry name" value="Rossmann-like_a/b/a_fold"/>
</dbReference>
<protein>
    <recommendedName>
        <fullName evidence="1 12">Isoleucine--tRNA ligase</fullName>
        <ecNumber evidence="1 12">6.1.1.5</ecNumber>
    </recommendedName>
</protein>
<name>A0A538T6F4_UNCEI</name>
<dbReference type="GO" id="GO:0005524">
    <property type="term" value="F:ATP binding"/>
    <property type="evidence" value="ECO:0007669"/>
    <property type="project" value="UniProtKB-KW"/>
</dbReference>
<dbReference type="InterPro" id="IPR023586">
    <property type="entry name" value="Ile-tRNA-ligase_type2"/>
</dbReference>
<feature type="non-terminal residue" evidence="15">
    <location>
        <position position="1"/>
    </location>
</feature>
<comment type="function">
    <text evidence="10">Catalyzes the attachment of isoleucine to tRNA(Ile). As IleRS can inadvertently accommodate and process structurally similar amino acids such as valine, to avoid such errors it has two additional distinct tRNA(Ile)-dependent editing activities. One activity is designated as 'pretransfer' editing and involves the hydrolysis of activated Val-AMP. The other activity is designated 'posttransfer' editing and involves deacylation of mischarged Val-tRNA(Ile).</text>
</comment>
<evidence type="ECO:0000313" key="15">
    <source>
        <dbReference type="EMBL" id="TMQ59223.1"/>
    </source>
</evidence>
<evidence type="ECO:0000256" key="3">
    <source>
        <dbReference type="ARBA" id="ARBA00022598"/>
    </source>
</evidence>
<dbReference type="SUPFAM" id="SSF47323">
    <property type="entry name" value="Anticodon-binding domain of a subclass of class I aminoacyl-tRNA synthetases"/>
    <property type="match status" value="1"/>
</dbReference>
<evidence type="ECO:0000256" key="6">
    <source>
        <dbReference type="ARBA" id="ARBA00022833"/>
    </source>
</evidence>
<dbReference type="GO" id="GO:0000049">
    <property type="term" value="F:tRNA binding"/>
    <property type="evidence" value="ECO:0007669"/>
    <property type="project" value="InterPro"/>
</dbReference>
<dbReference type="GO" id="GO:0006428">
    <property type="term" value="P:isoleucyl-tRNA aminoacylation"/>
    <property type="evidence" value="ECO:0007669"/>
    <property type="project" value="UniProtKB-UniRule"/>
</dbReference>
<dbReference type="InterPro" id="IPR009080">
    <property type="entry name" value="tRNAsynth_Ia_anticodon-bd"/>
</dbReference>
<dbReference type="Gene3D" id="3.40.50.620">
    <property type="entry name" value="HUPs"/>
    <property type="match status" value="2"/>
</dbReference>
<dbReference type="Proteomes" id="UP000320913">
    <property type="component" value="Unassembled WGS sequence"/>
</dbReference>
<sequence length="981" mass="112232">KSMSGFYVPRKGGWDTHGLPVEIAVERELGISGKDQIETFGIAEFNRRCRESVLRYESDWRRLTERIGYWLDMDHAYYTFDNSYIETVWWLLRQYWDQGFLYQGYKIVPYCPRCGTPLSSHEVSLGYEEVTEPSVTVKFPLVDEPGAFVLAWTTTPWTLPGNVALAVGPDIAYVRARQKRGPNEERYYLAKERLPQLEGEYVIEKEFKGRELAGRRYRPLFDFIDLENLTGKKGYYICEADFVTTEDGTGVVHTAVMYGEDDYQLGLRLDLPQKHTVDPQGRFTAEVKPWAGRNVKEVEKDIIAWLKEHGLLYRAEMTTHSYPFCWRCDSPLLYYAWKTWYIATTRYRDRMLEANGRIQWHPREIGANRFENWLENNVDWALSRNRYWGTPLPIWRCEGCGQDRCVGSVAELLQGEGAPEPLDLHRPYVDQITFPCEKCGGRARRVPEVIDVWFDSGSMPFAQWHYPFENAELLESYFPADYISEGMDQTRGWFYTLMAIGVFAKGTAPYKHVLVNELILDKEGKKMSKSRGNVVDPDQVLNLRGADALRFYLISTSPPWTATRFDPEGVTEVAKKLMGTLKNTAQFFALYANIDGYEPARKERSKPSLLDRWVLSRLHTLVATCREALEGYDLTRGARAIQDFVLEDLSNWYVRRSRRRFWKSGDPADKRAAYDTLLGCLETVSRLLAPYTPFVAEELHQSLVRPARPEAPKSVHWCDYPVADRAAVDEGLERAMYAALRIVNLGRAARNVSSLRVRQPLRRLAVAGLTEKERERIGEVLDLVRDELNVREIVFPRDRGDLLQVAVKPNYPVLGKKAGAAMKELASKVQSAPPDEVRAKVTGGGWEVEAGGQRFTLTQEDVTIQESSRAPWVAQADAAMTVAVDTTLDEELRAEGLVREFAHRIQMLRKSAEFEVTDRIRLFWELSPGLASACARHEGFIKEEVLAEEVVPRVPGNGPSEEWTFDGERARVGIERVHKGG</sequence>
<dbReference type="InterPro" id="IPR013155">
    <property type="entry name" value="M/V/L/I-tRNA-synth_anticd-bd"/>
</dbReference>
<evidence type="ECO:0000259" key="13">
    <source>
        <dbReference type="Pfam" id="PF00133"/>
    </source>
</evidence>
<dbReference type="CDD" id="cd00818">
    <property type="entry name" value="IleRS_core"/>
    <property type="match status" value="1"/>
</dbReference>
<dbReference type="PANTHER" id="PTHR42780">
    <property type="entry name" value="SOLEUCYL-TRNA SYNTHETASE"/>
    <property type="match status" value="1"/>
</dbReference>
<dbReference type="FunFam" id="3.40.50.620:FF:000075">
    <property type="entry name" value="Isoleucine--tRNA ligase"/>
    <property type="match status" value="1"/>
</dbReference>
<proteinExistence type="predicted"/>
<dbReference type="InterPro" id="IPR009008">
    <property type="entry name" value="Val/Leu/Ile-tRNA-synth_edit"/>
</dbReference>
<keyword evidence="3 15" id="KW-0436">Ligase</keyword>
<accession>A0A538T6F4</accession>
<dbReference type="AlphaFoldDB" id="A0A538T6F4"/>
<dbReference type="Pfam" id="PF19302">
    <property type="entry name" value="DUF5915"/>
    <property type="match status" value="1"/>
</dbReference>
<dbReference type="Gene3D" id="1.10.730.10">
    <property type="entry name" value="Isoleucyl-tRNA Synthetase, Domain 1"/>
    <property type="match status" value="1"/>
</dbReference>
<keyword evidence="4" id="KW-0479">Metal-binding</keyword>
<evidence type="ECO:0000256" key="4">
    <source>
        <dbReference type="ARBA" id="ARBA00022723"/>
    </source>
</evidence>
<dbReference type="Pfam" id="PF08264">
    <property type="entry name" value="Anticodon_1"/>
    <property type="match status" value="1"/>
</dbReference>